<dbReference type="STRING" id="1033731.SAMN05444145_101414"/>
<dbReference type="AlphaFoldDB" id="A0A1H3Y1R1"/>
<dbReference type="RefSeq" id="WP_026020603.1">
    <property type="nucleotide sequence ID" value="NZ_CAEG01000003.1"/>
</dbReference>
<evidence type="ECO:0000256" key="1">
    <source>
        <dbReference type="SAM" id="SignalP"/>
    </source>
</evidence>
<evidence type="ECO:0000313" key="3">
    <source>
        <dbReference type="Proteomes" id="UP000183253"/>
    </source>
</evidence>
<feature type="signal peptide" evidence="1">
    <location>
        <begin position="1"/>
        <end position="23"/>
    </location>
</feature>
<evidence type="ECO:0000313" key="2">
    <source>
        <dbReference type="EMBL" id="SEA05460.1"/>
    </source>
</evidence>
<reference evidence="2 3" key="1">
    <citation type="submission" date="2016-10" db="EMBL/GenBank/DDBJ databases">
        <authorList>
            <person name="de Groot N.N."/>
        </authorList>
    </citation>
    <scope>NUCLEOTIDE SEQUENCE [LARGE SCALE GENOMIC DNA]</scope>
    <source>
        <strain evidence="2 3">DSM 25383</strain>
    </source>
</reference>
<name>A0A1H3Y1R1_9BACT</name>
<evidence type="ECO:0008006" key="4">
    <source>
        <dbReference type="Google" id="ProtNLM"/>
    </source>
</evidence>
<organism evidence="2 3">
    <name type="scientific">Alistipes timonensis JC136</name>
    <dbReference type="NCBI Taxonomy" id="1033731"/>
    <lineage>
        <taxon>Bacteria</taxon>
        <taxon>Pseudomonadati</taxon>
        <taxon>Bacteroidota</taxon>
        <taxon>Bacteroidia</taxon>
        <taxon>Bacteroidales</taxon>
        <taxon>Rikenellaceae</taxon>
        <taxon>Alistipes</taxon>
    </lineage>
</organism>
<keyword evidence="3" id="KW-1185">Reference proteome</keyword>
<feature type="chain" id="PRO_5010274497" description="Fimbrillin-A associated anchor protein Mfa1 and Mfa2" evidence="1">
    <location>
        <begin position="24"/>
        <end position="354"/>
    </location>
</feature>
<gene>
    <name evidence="2" type="ORF">SAMN05444145_101414</name>
</gene>
<dbReference type="EMBL" id="FNRI01000001">
    <property type="protein sequence ID" value="SEA05460.1"/>
    <property type="molecule type" value="Genomic_DNA"/>
</dbReference>
<dbReference type="Proteomes" id="UP000183253">
    <property type="component" value="Unassembled WGS sequence"/>
</dbReference>
<proteinExistence type="predicted"/>
<accession>A0A1H3Y1R1</accession>
<sequence>MGRSVYVVVWVCLALLASGCRRSADVSAEEQPFLVNLDLNVALSDIAIPRSRVSSDAAPANDDEKMQTLRIIVVRPDGTVEANRFVKPSVALVYDRQERFKVVGREKKRVYLFVNEGNTMVETMDGTPVSAGGKLSEYLTAIGVGDSFPADVLASLVIRLEGDSSQLSGALPMNESHEIEVGATDCSFELFVTRAAVKFTYRITNQSERKLVLTGLAIDRMARREYYLPHGTVYADNEDGIREIVQYDAVPADYYTFVYADDAISDAGIALPHGKTVELPAIYLLEGKSAEPYATSLSINGIEQRKAFPSLPQLPRNTHVVVNARIPRYGNGAVEWQVDVVPYDEVLLEPGFGI</sequence>
<keyword evidence="1" id="KW-0732">Signal</keyword>
<dbReference type="OrthoDB" id="1049509at2"/>
<protein>
    <recommendedName>
        <fullName evidence="4">Fimbrillin-A associated anchor protein Mfa1 and Mfa2</fullName>
    </recommendedName>
</protein>
<dbReference type="PROSITE" id="PS51257">
    <property type="entry name" value="PROKAR_LIPOPROTEIN"/>
    <property type="match status" value="1"/>
</dbReference>